<dbReference type="AlphaFoldDB" id="A0A372IIW4"/>
<dbReference type="RefSeq" id="WP_117303721.1">
    <property type="nucleotide sequence ID" value="NZ_QVQT02000011.1"/>
</dbReference>
<dbReference type="Proteomes" id="UP000264702">
    <property type="component" value="Unassembled WGS sequence"/>
</dbReference>
<keyword evidence="2" id="KW-1185">Reference proteome</keyword>
<gene>
    <name evidence="1" type="ORF">D0Y96_20320</name>
</gene>
<dbReference type="OrthoDB" id="120085at2"/>
<comment type="caution">
    <text evidence="1">The sequence shown here is derived from an EMBL/GenBank/DDBJ whole genome shotgun (WGS) entry which is preliminary data.</text>
</comment>
<sequence>MLASGVAIAQTTNTFPASGNVGIGTTSPQFKLDVIGQIHSSTGFVFPDGSSQVTAYNPNAPLSINGRFSINASGSDAPNSAAFLVNDTETPTNGWMIPSAIVSVNAVNGTNVIQDICAFDFSLGDCAYWGLNYTGHESSSNLLTFGLTGSDHLLNILPSGNVGIGTMAPGARLEVNGNLKLTASSGASITFQDGTVQTTAYTGVACGGDYAESVDAAGERNRYKPGDLLVLTDDGNGDVTKSTEPYSTMVAGVYSTRPGYVGRRQTGPRNSDEIPMAMVGIVPTRVSAENGPVHRGDLLVTASLEGYAMKGTDRSRMLGAVIGKAMGSLDSGTGVIEVLVTLQ</sequence>
<organism evidence="1 2">
    <name type="scientific">Paracidobacterium acidisoli</name>
    <dbReference type="NCBI Taxonomy" id="2303751"/>
    <lineage>
        <taxon>Bacteria</taxon>
        <taxon>Pseudomonadati</taxon>
        <taxon>Acidobacteriota</taxon>
        <taxon>Terriglobia</taxon>
        <taxon>Terriglobales</taxon>
        <taxon>Acidobacteriaceae</taxon>
        <taxon>Paracidobacterium</taxon>
    </lineage>
</organism>
<accession>A0A372IIW4</accession>
<protein>
    <submittedName>
        <fullName evidence="1">Uncharacterized protein</fullName>
    </submittedName>
</protein>
<proteinExistence type="predicted"/>
<reference evidence="1 2" key="1">
    <citation type="submission" date="2018-08" db="EMBL/GenBank/DDBJ databases">
        <title>Acidipila sp. 4G-K13, an acidobacterium isolated from forest soil.</title>
        <authorList>
            <person name="Gao Z.-H."/>
            <person name="Qiu L.-H."/>
        </authorList>
    </citation>
    <scope>NUCLEOTIDE SEQUENCE [LARGE SCALE GENOMIC DNA]</scope>
    <source>
        <strain evidence="1 2">4G-K13</strain>
    </source>
</reference>
<evidence type="ECO:0000313" key="2">
    <source>
        <dbReference type="Proteomes" id="UP000264702"/>
    </source>
</evidence>
<dbReference type="EMBL" id="QVQT01000011">
    <property type="protein sequence ID" value="RFU14795.1"/>
    <property type="molecule type" value="Genomic_DNA"/>
</dbReference>
<evidence type="ECO:0000313" key="1">
    <source>
        <dbReference type="EMBL" id="RFU14795.1"/>
    </source>
</evidence>
<name>A0A372IIW4_9BACT</name>